<sequence>MGRQGSASATRAENTLDQPQYSNPSTKKPNLNSKVKARANP</sequence>
<proteinExistence type="predicted"/>
<reference evidence="2 3" key="1">
    <citation type="submission" date="2020-10" db="EMBL/GenBank/DDBJ databases">
        <title>The Coptis chinensis genome and diversification of protoberbering-type alkaloids.</title>
        <authorList>
            <person name="Wang B."/>
            <person name="Shu S."/>
            <person name="Song C."/>
            <person name="Liu Y."/>
        </authorList>
    </citation>
    <scope>NUCLEOTIDE SEQUENCE [LARGE SCALE GENOMIC DNA]</scope>
    <source>
        <strain evidence="2">HL-2020</strain>
        <tissue evidence="2">Leaf</tissue>
    </source>
</reference>
<name>A0A835I409_9MAGN</name>
<evidence type="ECO:0000256" key="1">
    <source>
        <dbReference type="SAM" id="MobiDB-lite"/>
    </source>
</evidence>
<keyword evidence="3" id="KW-1185">Reference proteome</keyword>
<protein>
    <submittedName>
        <fullName evidence="2">Uncharacterized protein</fullName>
    </submittedName>
</protein>
<organism evidence="2 3">
    <name type="scientific">Coptis chinensis</name>
    <dbReference type="NCBI Taxonomy" id="261450"/>
    <lineage>
        <taxon>Eukaryota</taxon>
        <taxon>Viridiplantae</taxon>
        <taxon>Streptophyta</taxon>
        <taxon>Embryophyta</taxon>
        <taxon>Tracheophyta</taxon>
        <taxon>Spermatophyta</taxon>
        <taxon>Magnoliopsida</taxon>
        <taxon>Ranunculales</taxon>
        <taxon>Ranunculaceae</taxon>
        <taxon>Coptidoideae</taxon>
        <taxon>Coptis</taxon>
    </lineage>
</organism>
<feature type="region of interest" description="Disordered" evidence="1">
    <location>
        <begin position="1"/>
        <end position="41"/>
    </location>
</feature>
<evidence type="ECO:0000313" key="2">
    <source>
        <dbReference type="EMBL" id="KAF9610114.1"/>
    </source>
</evidence>
<comment type="caution">
    <text evidence="2">The sequence shown here is derived from an EMBL/GenBank/DDBJ whole genome shotgun (WGS) entry which is preliminary data.</text>
</comment>
<gene>
    <name evidence="2" type="ORF">IFM89_019979</name>
</gene>
<dbReference type="EMBL" id="JADFTS010000004">
    <property type="protein sequence ID" value="KAF9610114.1"/>
    <property type="molecule type" value="Genomic_DNA"/>
</dbReference>
<dbReference type="AlphaFoldDB" id="A0A835I409"/>
<feature type="compositionally biased region" description="Polar residues" evidence="1">
    <location>
        <begin position="1"/>
        <end position="33"/>
    </location>
</feature>
<dbReference type="Proteomes" id="UP000631114">
    <property type="component" value="Unassembled WGS sequence"/>
</dbReference>
<accession>A0A835I409</accession>
<evidence type="ECO:0000313" key="3">
    <source>
        <dbReference type="Proteomes" id="UP000631114"/>
    </source>
</evidence>